<protein>
    <recommendedName>
        <fullName evidence="4">Transporter</fullName>
    </recommendedName>
</protein>
<evidence type="ECO:0000256" key="1">
    <source>
        <dbReference type="ARBA" id="ARBA00007613"/>
    </source>
</evidence>
<comment type="similarity">
    <text evidence="1">Belongs to the outer membrane factor (OMF) (TC 1.B.17) family.</text>
</comment>
<proteinExistence type="inferred from homology"/>
<gene>
    <name evidence="2" type="ORF">BSZ32_15250</name>
</gene>
<accession>A0A2S7U3V9</accession>
<dbReference type="EMBL" id="MQWA01000001">
    <property type="protein sequence ID" value="PQJ29708.1"/>
    <property type="molecule type" value="Genomic_DNA"/>
</dbReference>
<name>A0A2S7U3V9_9BACT</name>
<dbReference type="InterPro" id="IPR010131">
    <property type="entry name" value="MdtP/NodT-like"/>
</dbReference>
<dbReference type="SUPFAM" id="SSF56954">
    <property type="entry name" value="Outer membrane efflux proteins (OEP)"/>
    <property type="match status" value="1"/>
</dbReference>
<reference evidence="2 3" key="1">
    <citation type="submission" date="2016-12" db="EMBL/GenBank/DDBJ databases">
        <title>Study of bacterial adaptation to deep sea.</title>
        <authorList>
            <person name="Song J."/>
            <person name="Yoshizawa S."/>
            <person name="Kogure K."/>
        </authorList>
    </citation>
    <scope>NUCLEOTIDE SEQUENCE [LARGE SCALE GENOMIC DNA]</scope>
    <source>
        <strain evidence="2 3">SAORIC-165</strain>
    </source>
</reference>
<evidence type="ECO:0008006" key="4">
    <source>
        <dbReference type="Google" id="ProtNLM"/>
    </source>
</evidence>
<organism evidence="2 3">
    <name type="scientific">Rubritalea profundi</name>
    <dbReference type="NCBI Taxonomy" id="1658618"/>
    <lineage>
        <taxon>Bacteria</taxon>
        <taxon>Pseudomonadati</taxon>
        <taxon>Verrucomicrobiota</taxon>
        <taxon>Verrucomicrobiia</taxon>
        <taxon>Verrucomicrobiales</taxon>
        <taxon>Rubritaleaceae</taxon>
        <taxon>Rubritalea</taxon>
    </lineage>
</organism>
<evidence type="ECO:0000313" key="2">
    <source>
        <dbReference type="EMBL" id="PQJ29708.1"/>
    </source>
</evidence>
<dbReference type="PANTHER" id="PTHR30203">
    <property type="entry name" value="OUTER MEMBRANE CATION EFFLUX PROTEIN"/>
    <property type="match status" value="1"/>
</dbReference>
<dbReference type="GO" id="GO:0015562">
    <property type="term" value="F:efflux transmembrane transporter activity"/>
    <property type="evidence" value="ECO:0007669"/>
    <property type="project" value="InterPro"/>
</dbReference>
<dbReference type="Pfam" id="PF02321">
    <property type="entry name" value="OEP"/>
    <property type="match status" value="2"/>
</dbReference>
<dbReference type="AlphaFoldDB" id="A0A2S7U3V9"/>
<comment type="caution">
    <text evidence="2">The sequence shown here is derived from an EMBL/GenBank/DDBJ whole genome shotgun (WGS) entry which is preliminary data.</text>
</comment>
<dbReference type="Gene3D" id="1.20.1600.10">
    <property type="entry name" value="Outer membrane efflux proteins (OEP)"/>
    <property type="match status" value="1"/>
</dbReference>
<keyword evidence="3" id="KW-1185">Reference proteome</keyword>
<evidence type="ECO:0000313" key="3">
    <source>
        <dbReference type="Proteomes" id="UP000239907"/>
    </source>
</evidence>
<dbReference type="Proteomes" id="UP000239907">
    <property type="component" value="Unassembled WGS sequence"/>
</dbReference>
<dbReference type="InterPro" id="IPR003423">
    <property type="entry name" value="OMP_efflux"/>
</dbReference>
<sequence length="436" mass="48089">MKAFTIGLTLSGVIFLNSCSDFSGLNIVTATVEDPDMSLGNTGSIDQSSNLTLKKISTRVSANNPQLRAARLRINEAQGQVVQSGRLSNPELELDLNKNVSSSEGGLEVTFAQRFPITNRLSVEKRISNQQLSIAKEEVKVAQKALTSKAQELAIEILHNRQRAQYLKKQSALLDEFANFIDDAAQLGELSPLDANQAKIESATLKSELSRIETRENISLNKLKAYIGLQPNRPLQLSGNLPNATIPSSNLALNNRPEYRAKLLEIEQAKDNIALQKANRYEDIEGRLFTSLDREEDAPEGLSNEGTIGAGISIPLQFYNKNEGNIQTARAQASRMAAEKTALALEIQQQVATERAKMKSWLAQTSKLTKNLIPLADDNAEQLDKAYRNGQAPFTSVLKARSQQLELQSQNIDNLEAFHKARVRYYAAIGREQSAL</sequence>
<dbReference type="OrthoDB" id="190425at2"/>
<dbReference type="PANTHER" id="PTHR30203:SF24">
    <property type="entry name" value="BLR4935 PROTEIN"/>
    <property type="match status" value="1"/>
</dbReference>
<dbReference type="RefSeq" id="WP_105044218.1">
    <property type="nucleotide sequence ID" value="NZ_MQWA01000001.1"/>
</dbReference>